<dbReference type="AlphaFoldDB" id="A0A839QH67"/>
<name>A0A839QH67_9MICC</name>
<evidence type="ECO:0000313" key="3">
    <source>
        <dbReference type="Proteomes" id="UP000523000"/>
    </source>
</evidence>
<evidence type="ECO:0000313" key="2">
    <source>
        <dbReference type="EMBL" id="MBB2995519.1"/>
    </source>
</evidence>
<gene>
    <name evidence="2" type="ORF">E9229_001710</name>
</gene>
<dbReference type="SUPFAM" id="SSF53597">
    <property type="entry name" value="Dihydrofolate reductase-like"/>
    <property type="match status" value="1"/>
</dbReference>
<dbReference type="PANTHER" id="PTHR38011:SF11">
    <property type="entry name" value="2,5-DIAMINO-6-RIBOSYLAMINO-4(3H)-PYRIMIDINONE 5'-PHOSPHATE REDUCTASE"/>
    <property type="match status" value="1"/>
</dbReference>
<dbReference type="Pfam" id="PF01872">
    <property type="entry name" value="RibD_C"/>
    <property type="match status" value="1"/>
</dbReference>
<dbReference type="Proteomes" id="UP000523000">
    <property type="component" value="Unassembled WGS sequence"/>
</dbReference>
<comment type="caution">
    <text evidence="2">The sequence shown here is derived from an EMBL/GenBank/DDBJ whole genome shotgun (WGS) entry which is preliminary data.</text>
</comment>
<dbReference type="InterPro" id="IPR024072">
    <property type="entry name" value="DHFR-like_dom_sf"/>
</dbReference>
<dbReference type="RefSeq" id="WP_183510768.1">
    <property type="nucleotide sequence ID" value="NZ_BAABGK010000110.1"/>
</dbReference>
<proteinExistence type="predicted"/>
<organism evidence="2 3">
    <name type="scientific">Paeniglutamicibacter cryotolerans</name>
    <dbReference type="NCBI Taxonomy" id="670079"/>
    <lineage>
        <taxon>Bacteria</taxon>
        <taxon>Bacillati</taxon>
        <taxon>Actinomycetota</taxon>
        <taxon>Actinomycetes</taxon>
        <taxon>Micrococcales</taxon>
        <taxon>Micrococcaceae</taxon>
        <taxon>Paeniglutamicibacter</taxon>
    </lineage>
</organism>
<feature type="domain" description="Bacterial bifunctional deaminase-reductase C-terminal" evidence="1">
    <location>
        <begin position="4"/>
        <end position="178"/>
    </location>
</feature>
<dbReference type="InterPro" id="IPR002734">
    <property type="entry name" value="RibDG_C"/>
</dbReference>
<accession>A0A839QH67</accession>
<evidence type="ECO:0000259" key="1">
    <source>
        <dbReference type="Pfam" id="PF01872"/>
    </source>
</evidence>
<dbReference type="GO" id="GO:0008703">
    <property type="term" value="F:5-amino-6-(5-phosphoribosylamino)uracil reductase activity"/>
    <property type="evidence" value="ECO:0007669"/>
    <property type="project" value="InterPro"/>
</dbReference>
<keyword evidence="3" id="KW-1185">Reference proteome</keyword>
<dbReference type="EMBL" id="JACHVS010000001">
    <property type="protein sequence ID" value="MBB2995519.1"/>
    <property type="molecule type" value="Genomic_DNA"/>
</dbReference>
<protein>
    <submittedName>
        <fullName evidence="2">Dihydrofolate reductase</fullName>
    </submittedName>
</protein>
<dbReference type="Gene3D" id="3.40.430.10">
    <property type="entry name" value="Dihydrofolate Reductase, subunit A"/>
    <property type="match status" value="1"/>
</dbReference>
<dbReference type="InterPro" id="IPR050765">
    <property type="entry name" value="Riboflavin_Biosynth_HTPR"/>
</dbReference>
<dbReference type="GO" id="GO:0009231">
    <property type="term" value="P:riboflavin biosynthetic process"/>
    <property type="evidence" value="ECO:0007669"/>
    <property type="project" value="InterPro"/>
</dbReference>
<sequence>MGRLVYQASTSLDGYAADERGNFDFAAPDEEVHRHVNDGEASIGTYLLGRRMYETMRVWDDPELFGDGPDYAQDYARIWGRINKVVYSSDPHVSVGPATQLEPVFDPEAVKGMKSAARGDLGIGGATLAGQALSAGLVDEIRQYIHPVVIGGGLSWLPQHLHLDLEPLQMHRFESGVLFLSYKVR</sequence>
<reference evidence="2 3" key="1">
    <citation type="submission" date="2020-08" db="EMBL/GenBank/DDBJ databases">
        <title>Sequencing the genomes of 1000 actinobacteria strains.</title>
        <authorList>
            <person name="Klenk H.-P."/>
        </authorList>
    </citation>
    <scope>NUCLEOTIDE SEQUENCE [LARGE SCALE GENOMIC DNA]</scope>
    <source>
        <strain evidence="2 3">DSM 22826</strain>
    </source>
</reference>
<dbReference type="PANTHER" id="PTHR38011">
    <property type="entry name" value="DIHYDROFOLATE REDUCTASE FAMILY PROTEIN (AFU_ORTHOLOGUE AFUA_8G06820)"/>
    <property type="match status" value="1"/>
</dbReference>